<dbReference type="Proteomes" id="UP000055048">
    <property type="component" value="Unassembled WGS sequence"/>
</dbReference>
<evidence type="ECO:0000313" key="2">
    <source>
        <dbReference type="EMBL" id="KRX30651.1"/>
    </source>
</evidence>
<gene>
    <name evidence="2" type="ORF">T05_1133</name>
</gene>
<evidence type="ECO:0000313" key="3">
    <source>
        <dbReference type="Proteomes" id="UP000055048"/>
    </source>
</evidence>
<sequence>MATNAHVIAFVADSNLRVRAVFVQRTKNKDNNADSLNKLILEDLERVAVRWISGGLCTYLLINIVLLICMWMRECYGKCTNWGNGGSVVA</sequence>
<keyword evidence="1" id="KW-0472">Membrane</keyword>
<reference evidence="2 3" key="1">
    <citation type="submission" date="2015-01" db="EMBL/GenBank/DDBJ databases">
        <title>Evolution of Trichinella species and genotypes.</title>
        <authorList>
            <person name="Korhonen P.K."/>
            <person name="Edoardo P."/>
            <person name="Giuseppe L.R."/>
            <person name="Gasser R.B."/>
        </authorList>
    </citation>
    <scope>NUCLEOTIDE SEQUENCE [LARGE SCALE GENOMIC DNA]</scope>
    <source>
        <strain evidence="2">ISS417</strain>
    </source>
</reference>
<dbReference type="EMBL" id="JYDJ01002312">
    <property type="protein sequence ID" value="KRX30651.1"/>
    <property type="molecule type" value="Genomic_DNA"/>
</dbReference>
<name>A0A0V0SVF6_9BILA</name>
<comment type="caution">
    <text evidence="2">The sequence shown here is derived from an EMBL/GenBank/DDBJ whole genome shotgun (WGS) entry which is preliminary data.</text>
</comment>
<feature type="transmembrane region" description="Helical" evidence="1">
    <location>
        <begin position="51"/>
        <end position="72"/>
    </location>
</feature>
<proteinExistence type="predicted"/>
<accession>A0A0V0SVF6</accession>
<dbReference type="AlphaFoldDB" id="A0A0V0SVF6"/>
<keyword evidence="1" id="KW-1133">Transmembrane helix</keyword>
<keyword evidence="1" id="KW-0812">Transmembrane</keyword>
<keyword evidence="3" id="KW-1185">Reference proteome</keyword>
<protein>
    <submittedName>
        <fullName evidence="2">Uncharacterized protein</fullName>
    </submittedName>
</protein>
<evidence type="ECO:0000256" key="1">
    <source>
        <dbReference type="SAM" id="Phobius"/>
    </source>
</evidence>
<organism evidence="2 3">
    <name type="scientific">Trichinella murrelli</name>
    <dbReference type="NCBI Taxonomy" id="144512"/>
    <lineage>
        <taxon>Eukaryota</taxon>
        <taxon>Metazoa</taxon>
        <taxon>Ecdysozoa</taxon>
        <taxon>Nematoda</taxon>
        <taxon>Enoplea</taxon>
        <taxon>Dorylaimia</taxon>
        <taxon>Trichinellida</taxon>
        <taxon>Trichinellidae</taxon>
        <taxon>Trichinella</taxon>
    </lineage>
</organism>